<dbReference type="AlphaFoldDB" id="A0AAV6YI74"/>
<sequence>MGDDVSGSPTLCYGHKLSGSGSTCSLTLGGTNLLDKYLRHRPRPQQRSRHIVPGYPAAQFLKGLHRKGSVLLSSAVVPPCL</sequence>
<gene>
    <name evidence="1" type="ORF">GDO81_025880</name>
</gene>
<evidence type="ECO:0000313" key="1">
    <source>
        <dbReference type="EMBL" id="KAG8536671.1"/>
    </source>
</evidence>
<accession>A0AAV6YI74</accession>
<dbReference type="EMBL" id="WNYA01039732">
    <property type="protein sequence ID" value="KAG8536671.1"/>
    <property type="molecule type" value="Genomic_DNA"/>
</dbReference>
<evidence type="ECO:0000313" key="2">
    <source>
        <dbReference type="Proteomes" id="UP000824782"/>
    </source>
</evidence>
<keyword evidence="2" id="KW-1185">Reference proteome</keyword>
<comment type="caution">
    <text evidence="1">The sequence shown here is derived from an EMBL/GenBank/DDBJ whole genome shotgun (WGS) entry which is preliminary data.</text>
</comment>
<reference evidence="1" key="1">
    <citation type="thesis" date="2020" institute="ProQuest LLC" country="789 East Eisenhower Parkway, Ann Arbor, MI, USA">
        <title>Comparative Genomics and Chromosome Evolution.</title>
        <authorList>
            <person name="Mudd A.B."/>
        </authorList>
    </citation>
    <scope>NUCLEOTIDE SEQUENCE</scope>
    <source>
        <strain evidence="1">237g6f4</strain>
        <tissue evidence="1">Blood</tissue>
    </source>
</reference>
<organism evidence="1 2">
    <name type="scientific">Engystomops pustulosus</name>
    <name type="common">Tungara frog</name>
    <name type="synonym">Physalaemus pustulosus</name>
    <dbReference type="NCBI Taxonomy" id="76066"/>
    <lineage>
        <taxon>Eukaryota</taxon>
        <taxon>Metazoa</taxon>
        <taxon>Chordata</taxon>
        <taxon>Craniata</taxon>
        <taxon>Vertebrata</taxon>
        <taxon>Euteleostomi</taxon>
        <taxon>Amphibia</taxon>
        <taxon>Batrachia</taxon>
        <taxon>Anura</taxon>
        <taxon>Neobatrachia</taxon>
        <taxon>Hyloidea</taxon>
        <taxon>Leptodactylidae</taxon>
        <taxon>Leiuperinae</taxon>
        <taxon>Engystomops</taxon>
    </lineage>
</organism>
<protein>
    <submittedName>
        <fullName evidence="1">Uncharacterized protein</fullName>
    </submittedName>
</protein>
<dbReference type="Proteomes" id="UP000824782">
    <property type="component" value="Unassembled WGS sequence"/>
</dbReference>
<name>A0AAV6YI74_ENGPU</name>
<proteinExistence type="predicted"/>